<evidence type="ECO:0000313" key="3">
    <source>
        <dbReference type="EMBL" id="SFV85035.1"/>
    </source>
</evidence>
<dbReference type="SUPFAM" id="SSF64076">
    <property type="entry name" value="MTH938-like"/>
    <property type="match status" value="1"/>
</dbReference>
<proteinExistence type="predicted"/>
<reference evidence="1" key="1">
    <citation type="submission" date="2016-10" db="EMBL/GenBank/DDBJ databases">
        <authorList>
            <person name="de Groot N.N."/>
        </authorList>
    </citation>
    <scope>NUCLEOTIDE SEQUENCE</scope>
</reference>
<accession>A0A1W1D5V2</accession>
<dbReference type="AlphaFoldDB" id="A0A1W1D5V2"/>
<dbReference type="InterPro" id="IPR007523">
    <property type="entry name" value="NDUFAF3/AAMDC"/>
</dbReference>
<dbReference type="PANTHER" id="PTHR21192">
    <property type="entry name" value="NUCLEAR PROTEIN E3-3"/>
    <property type="match status" value="1"/>
</dbReference>
<evidence type="ECO:0000313" key="1">
    <source>
        <dbReference type="EMBL" id="SFV76013.1"/>
    </source>
</evidence>
<sequence length="120" mass="13178">MEFNQQEANQNSIVSVDVSQVKLAHTTLKIPCFISPNYCVEIEISALNQLDKLSLFPLSSQDDIDLLIVGTGNSSQFLHPKQQVAIRQMGIGVESMNSDSACRSFNLLLSDARLVGLLLL</sequence>
<organism evidence="1">
    <name type="scientific">hydrothermal vent metagenome</name>
    <dbReference type="NCBI Taxonomy" id="652676"/>
    <lineage>
        <taxon>unclassified sequences</taxon>
        <taxon>metagenomes</taxon>
        <taxon>ecological metagenomes</taxon>
    </lineage>
</organism>
<evidence type="ECO:0000313" key="2">
    <source>
        <dbReference type="EMBL" id="SFV82510.1"/>
    </source>
</evidence>
<protein>
    <submittedName>
        <fullName evidence="1">Uncharacterized protein</fullName>
    </submittedName>
</protein>
<dbReference type="EMBL" id="FPHQ01000008">
    <property type="protein sequence ID" value="SFV76013.1"/>
    <property type="molecule type" value="Genomic_DNA"/>
</dbReference>
<gene>
    <name evidence="1" type="ORF">MNB_SUP05-10-1130</name>
    <name evidence="2" type="ORF">MNB_SUP05-12-789</name>
    <name evidence="3" type="ORF">MNB_SUP05-7-859</name>
</gene>
<dbReference type="Gene3D" id="3.40.1230.10">
    <property type="entry name" value="MTH938-like"/>
    <property type="match status" value="1"/>
</dbReference>
<dbReference type="PANTHER" id="PTHR21192:SF2">
    <property type="entry name" value="NADH DEHYDROGENASE [UBIQUINONE] 1 ALPHA SUBCOMPLEX ASSEMBLY FACTOR 3"/>
    <property type="match status" value="1"/>
</dbReference>
<dbReference type="EMBL" id="FPHW01000185">
    <property type="protein sequence ID" value="SFV85035.1"/>
    <property type="molecule type" value="Genomic_DNA"/>
</dbReference>
<name>A0A1W1D5V2_9ZZZZ</name>
<dbReference type="InterPro" id="IPR036748">
    <property type="entry name" value="MTH938-like_sf"/>
</dbReference>
<dbReference type="CDD" id="cd00248">
    <property type="entry name" value="Mth938-like"/>
    <property type="match status" value="1"/>
</dbReference>
<dbReference type="EMBL" id="FPHT01000249">
    <property type="protein sequence ID" value="SFV82510.1"/>
    <property type="molecule type" value="Genomic_DNA"/>
</dbReference>
<dbReference type="Pfam" id="PF04430">
    <property type="entry name" value="DUF498"/>
    <property type="match status" value="1"/>
</dbReference>